<dbReference type="EMBL" id="BMHC01000008">
    <property type="protein sequence ID" value="GGI26211.1"/>
    <property type="molecule type" value="Genomic_DNA"/>
</dbReference>
<feature type="transmembrane region" description="Helical" evidence="1">
    <location>
        <begin position="108"/>
        <end position="129"/>
    </location>
</feature>
<feature type="transmembrane region" description="Helical" evidence="1">
    <location>
        <begin position="313"/>
        <end position="333"/>
    </location>
</feature>
<keyword evidence="1" id="KW-0812">Transmembrane</keyword>
<feature type="transmembrane region" description="Helical" evidence="1">
    <location>
        <begin position="275"/>
        <end position="292"/>
    </location>
</feature>
<keyword evidence="1" id="KW-0472">Membrane</keyword>
<reference evidence="2" key="2">
    <citation type="submission" date="2022-12" db="EMBL/GenBank/DDBJ databases">
        <authorList>
            <person name="Sun Q."/>
            <person name="Zhou Y."/>
        </authorList>
    </citation>
    <scope>NUCLEOTIDE SEQUENCE</scope>
    <source>
        <strain evidence="2">CGMCC 1.15034</strain>
    </source>
</reference>
<evidence type="ECO:0000313" key="3">
    <source>
        <dbReference type="Proteomes" id="UP000625079"/>
    </source>
</evidence>
<feature type="transmembrane region" description="Helical" evidence="1">
    <location>
        <begin position="207"/>
        <end position="226"/>
    </location>
</feature>
<feature type="transmembrane region" description="Helical" evidence="1">
    <location>
        <begin position="68"/>
        <end position="96"/>
    </location>
</feature>
<feature type="transmembrane region" description="Helical" evidence="1">
    <location>
        <begin position="34"/>
        <end position="56"/>
    </location>
</feature>
<evidence type="ECO:0000256" key="1">
    <source>
        <dbReference type="SAM" id="Phobius"/>
    </source>
</evidence>
<feature type="transmembrane region" description="Helical" evidence="1">
    <location>
        <begin position="399"/>
        <end position="417"/>
    </location>
</feature>
<dbReference type="Proteomes" id="UP000625079">
    <property type="component" value="Unassembled WGS sequence"/>
</dbReference>
<feature type="transmembrane region" description="Helical" evidence="1">
    <location>
        <begin position="135"/>
        <end position="157"/>
    </location>
</feature>
<organism evidence="2 3">
    <name type="scientific">Bradyrhizobium guangdongense</name>
    <dbReference type="NCBI Taxonomy" id="1325090"/>
    <lineage>
        <taxon>Bacteria</taxon>
        <taxon>Pseudomonadati</taxon>
        <taxon>Pseudomonadota</taxon>
        <taxon>Alphaproteobacteria</taxon>
        <taxon>Hyphomicrobiales</taxon>
        <taxon>Nitrobacteraceae</taxon>
        <taxon>Bradyrhizobium</taxon>
    </lineage>
</organism>
<dbReference type="AlphaFoldDB" id="A0AA88B9P2"/>
<sequence>MPLQARVRGGVWSRNSRWDDETIMIGGSISRWTMTYFAAALTWLLAALALMVAGIGHPAADLAAPDTLVLVHVVCIGWLSIAMCGALFQFVPVLVAQPLFCERWALPALALVTAGLVSLLAGFMALGARLPSAPWLLPLGAVLLVVGFGLIVVDLGLTAWQRPSGPARFVLVGLASLCATAAFGAVFAFALAGWAGRIGDAVLARGIPLHAIAGLGGWLTLTAMGVSYRLLSMFMLAPDVEDRKSRITLAAGALAVATTVGGGAAAVGFELGLNMVLSIAAVFGLVCAALYGRDLAGIFRARKRRQLELNMRMAMLSFASLAATGLLGIALVATRTLSAHLGAFAFLAAFGWLSGLVLAKLYKIVAFLTWLETYGPVMGRAPTPRVQDLVAESRATKWFAIYYVSVWMGTLALLAAQPGAFRMAAAAMTVGVVGIIHEIIRIRRLEDVALPLRLPAGAVAPHLLFAKT</sequence>
<feature type="transmembrane region" description="Helical" evidence="1">
    <location>
        <begin position="169"/>
        <end position="195"/>
    </location>
</feature>
<dbReference type="RefSeq" id="WP_308421688.1">
    <property type="nucleotide sequence ID" value="NZ_BMHC01000008.1"/>
</dbReference>
<keyword evidence="1" id="KW-1133">Transmembrane helix</keyword>
<comment type="caution">
    <text evidence="2">The sequence shown here is derived from an EMBL/GenBank/DDBJ whole genome shotgun (WGS) entry which is preliminary data.</text>
</comment>
<proteinExistence type="predicted"/>
<feature type="transmembrane region" description="Helical" evidence="1">
    <location>
        <begin position="339"/>
        <end position="359"/>
    </location>
</feature>
<gene>
    <name evidence="2" type="ORF">GCM10010987_38250</name>
</gene>
<feature type="transmembrane region" description="Helical" evidence="1">
    <location>
        <begin position="247"/>
        <end position="269"/>
    </location>
</feature>
<reference evidence="2" key="1">
    <citation type="journal article" date="2014" name="Int. J. Syst. Evol. Microbiol.">
        <title>Complete genome sequence of Corynebacterium casei LMG S-19264T (=DSM 44701T), isolated from a smear-ripened cheese.</title>
        <authorList>
            <consortium name="US DOE Joint Genome Institute (JGI-PGF)"/>
            <person name="Walter F."/>
            <person name="Albersmeier A."/>
            <person name="Kalinowski J."/>
            <person name="Ruckert C."/>
        </authorList>
    </citation>
    <scope>NUCLEOTIDE SEQUENCE</scope>
    <source>
        <strain evidence="2">CGMCC 1.15034</strain>
    </source>
</reference>
<evidence type="ECO:0000313" key="2">
    <source>
        <dbReference type="EMBL" id="GGI26211.1"/>
    </source>
</evidence>
<protein>
    <submittedName>
        <fullName evidence="2">Uncharacterized protein</fullName>
    </submittedName>
</protein>
<name>A0AA88B9P2_9BRAD</name>
<accession>A0AA88B9P2</accession>